<keyword evidence="2" id="KW-0540">Nuclease</keyword>
<evidence type="ECO:0000313" key="6">
    <source>
        <dbReference type="EMBL" id="CAB4729392.1"/>
    </source>
</evidence>
<dbReference type="Gene3D" id="3.40.50.1010">
    <property type="entry name" value="5'-nuclease"/>
    <property type="match status" value="1"/>
</dbReference>
<dbReference type="CDD" id="cd09874">
    <property type="entry name" value="PIN_MT3492-like"/>
    <property type="match status" value="1"/>
</dbReference>
<evidence type="ECO:0000256" key="1">
    <source>
        <dbReference type="ARBA" id="ARBA00022649"/>
    </source>
</evidence>
<gene>
    <name evidence="6" type="ORF">UFOPK2602_02244</name>
</gene>
<dbReference type="AlphaFoldDB" id="A0A6J6S3X0"/>
<dbReference type="EMBL" id="CAEZXX010000221">
    <property type="protein sequence ID" value="CAB4729392.1"/>
    <property type="molecule type" value="Genomic_DNA"/>
</dbReference>
<dbReference type="InterPro" id="IPR002716">
    <property type="entry name" value="PIN_dom"/>
</dbReference>
<proteinExistence type="inferred from homology"/>
<dbReference type="InterPro" id="IPR029060">
    <property type="entry name" value="PIN-like_dom_sf"/>
</dbReference>
<dbReference type="SUPFAM" id="SSF88723">
    <property type="entry name" value="PIN domain-like"/>
    <property type="match status" value="1"/>
</dbReference>
<sequence>MTTYVDSSALIKLYVREADSADAAEILNADPVLVTSWLTHVEVRRNLARLLEGVTLRRAQEVFEHDLDRMAMVNPDERMWRAAADIAEHLGVRTLDAVHLGTAQHLRIPSLTFCTFDLRQGQAARQLGMHVLGC</sequence>
<evidence type="ECO:0000256" key="4">
    <source>
        <dbReference type="ARBA" id="ARBA00022801"/>
    </source>
</evidence>
<dbReference type="GO" id="GO:0016787">
    <property type="term" value="F:hydrolase activity"/>
    <property type="evidence" value="ECO:0007669"/>
    <property type="project" value="UniProtKB-KW"/>
</dbReference>
<evidence type="ECO:0000256" key="3">
    <source>
        <dbReference type="ARBA" id="ARBA00022723"/>
    </source>
</evidence>
<reference evidence="6" key="1">
    <citation type="submission" date="2020-05" db="EMBL/GenBank/DDBJ databases">
        <authorList>
            <person name="Chiriac C."/>
            <person name="Salcher M."/>
            <person name="Ghai R."/>
            <person name="Kavagutti S V."/>
        </authorList>
    </citation>
    <scope>NUCLEOTIDE SEQUENCE</scope>
</reference>
<keyword evidence="4" id="KW-0378">Hydrolase</keyword>
<evidence type="ECO:0000256" key="2">
    <source>
        <dbReference type="ARBA" id="ARBA00022722"/>
    </source>
</evidence>
<keyword evidence="3" id="KW-0479">Metal-binding</keyword>
<evidence type="ECO:0000259" key="5">
    <source>
        <dbReference type="Pfam" id="PF01850"/>
    </source>
</evidence>
<dbReference type="GO" id="GO:0046872">
    <property type="term" value="F:metal ion binding"/>
    <property type="evidence" value="ECO:0007669"/>
    <property type="project" value="UniProtKB-KW"/>
</dbReference>
<feature type="domain" description="PIN" evidence="5">
    <location>
        <begin position="4"/>
        <end position="123"/>
    </location>
</feature>
<dbReference type="HAMAP" id="MF_00265">
    <property type="entry name" value="VapC_Nob1"/>
    <property type="match status" value="1"/>
</dbReference>
<keyword evidence="1" id="KW-1277">Toxin-antitoxin system</keyword>
<organism evidence="6">
    <name type="scientific">freshwater metagenome</name>
    <dbReference type="NCBI Taxonomy" id="449393"/>
    <lineage>
        <taxon>unclassified sequences</taxon>
        <taxon>metagenomes</taxon>
        <taxon>ecological metagenomes</taxon>
    </lineage>
</organism>
<protein>
    <submittedName>
        <fullName evidence="6">Unannotated protein</fullName>
    </submittedName>
</protein>
<name>A0A6J6S3X0_9ZZZZ</name>
<dbReference type="InterPro" id="IPR022907">
    <property type="entry name" value="VapC_family"/>
</dbReference>
<dbReference type="Pfam" id="PF01850">
    <property type="entry name" value="PIN"/>
    <property type="match status" value="1"/>
</dbReference>
<dbReference type="GO" id="GO:0004540">
    <property type="term" value="F:RNA nuclease activity"/>
    <property type="evidence" value="ECO:0007669"/>
    <property type="project" value="InterPro"/>
</dbReference>
<accession>A0A6J6S3X0</accession>